<evidence type="ECO:0000256" key="5">
    <source>
        <dbReference type="ARBA" id="ARBA00023136"/>
    </source>
</evidence>
<feature type="compositionally biased region" description="Basic and acidic residues" evidence="6">
    <location>
        <begin position="69"/>
        <end position="80"/>
    </location>
</feature>
<evidence type="ECO:0008006" key="11">
    <source>
        <dbReference type="Google" id="ProtNLM"/>
    </source>
</evidence>
<evidence type="ECO:0000256" key="1">
    <source>
        <dbReference type="ARBA" id="ARBA00004477"/>
    </source>
</evidence>
<evidence type="ECO:0000313" key="10">
    <source>
        <dbReference type="Proteomes" id="UP000756921"/>
    </source>
</evidence>
<keyword evidence="5 7" id="KW-0472">Membrane</keyword>
<feature type="transmembrane region" description="Helical" evidence="7">
    <location>
        <begin position="222"/>
        <end position="241"/>
    </location>
</feature>
<dbReference type="PANTHER" id="PTHR31394">
    <property type="entry name" value="TRANSMEMBRANE PROTEIN 199"/>
    <property type="match status" value="1"/>
</dbReference>
<feature type="region of interest" description="Disordered" evidence="6">
    <location>
        <begin position="272"/>
        <end position="297"/>
    </location>
</feature>
<feature type="compositionally biased region" description="Acidic residues" evidence="6">
    <location>
        <begin position="81"/>
        <end position="90"/>
    </location>
</feature>
<feature type="transmembrane region" description="Helical" evidence="7">
    <location>
        <begin position="190"/>
        <end position="210"/>
    </location>
</feature>
<dbReference type="EMBL" id="WJXW01000009">
    <property type="protein sequence ID" value="KAF9733181.1"/>
    <property type="molecule type" value="Genomic_DNA"/>
</dbReference>
<dbReference type="GO" id="GO:0005789">
    <property type="term" value="C:endoplasmic reticulum membrane"/>
    <property type="evidence" value="ECO:0007669"/>
    <property type="project" value="UniProtKB-SubCell"/>
</dbReference>
<feature type="signal peptide" evidence="8">
    <location>
        <begin position="1"/>
        <end position="17"/>
    </location>
</feature>
<keyword evidence="4 7" id="KW-1133">Transmembrane helix</keyword>
<feature type="chain" id="PRO_5040215783" description="Vacuolar h+-atpase assembly protein" evidence="8">
    <location>
        <begin position="18"/>
        <end position="297"/>
    </location>
</feature>
<evidence type="ECO:0000256" key="8">
    <source>
        <dbReference type="SAM" id="SignalP"/>
    </source>
</evidence>
<evidence type="ECO:0000256" key="4">
    <source>
        <dbReference type="ARBA" id="ARBA00022989"/>
    </source>
</evidence>
<comment type="caution">
    <text evidence="9">The sequence shown here is derived from an EMBL/GenBank/DDBJ whole genome shotgun (WGS) entry which is preliminary data.</text>
</comment>
<dbReference type="Pfam" id="PF11712">
    <property type="entry name" value="Vma12"/>
    <property type="match status" value="1"/>
</dbReference>
<name>A0A9P6KNX1_9PLEO</name>
<evidence type="ECO:0000256" key="3">
    <source>
        <dbReference type="ARBA" id="ARBA00022824"/>
    </source>
</evidence>
<keyword evidence="3" id="KW-0256">Endoplasmic reticulum</keyword>
<dbReference type="PANTHER" id="PTHR31394:SF1">
    <property type="entry name" value="TRANSMEMBRANE PROTEIN 199"/>
    <property type="match status" value="1"/>
</dbReference>
<organism evidence="9 10">
    <name type="scientific">Paraphaeosphaeria minitans</name>
    <dbReference type="NCBI Taxonomy" id="565426"/>
    <lineage>
        <taxon>Eukaryota</taxon>
        <taxon>Fungi</taxon>
        <taxon>Dikarya</taxon>
        <taxon>Ascomycota</taxon>
        <taxon>Pezizomycotina</taxon>
        <taxon>Dothideomycetes</taxon>
        <taxon>Pleosporomycetidae</taxon>
        <taxon>Pleosporales</taxon>
        <taxon>Massarineae</taxon>
        <taxon>Didymosphaeriaceae</taxon>
        <taxon>Paraphaeosphaeria</taxon>
    </lineage>
</organism>
<evidence type="ECO:0000256" key="2">
    <source>
        <dbReference type="ARBA" id="ARBA00022692"/>
    </source>
</evidence>
<evidence type="ECO:0000256" key="6">
    <source>
        <dbReference type="SAM" id="MobiDB-lite"/>
    </source>
</evidence>
<sequence>MVLLTMTAGAVCALARAEQVAPDEYAKLQQPDDPPLAEAKLGNPISHSQLIDLSRLLKRHAARISSDTESVKRREDTPHGEEEEEEEEGEENSKEPIPVTLHALLRNSTVYIAPPPPKKEPTREYKALMARLRAEEEARVYKRMLNPDPLAKTETFSQHFPNTATPFSLSTPYNKVDEDDLSYEEVHRQIILIINVLVSVVACAVFIWVAARHWSVPKRLGLSMVGSGVVAIAEVVVYSGYVRSIAEAKKKEKKKPEIKNIVQSWVIDGSENKEAGSASGSNDKPDDGIRYRKGKHR</sequence>
<keyword evidence="10" id="KW-1185">Reference proteome</keyword>
<dbReference type="InterPro" id="IPR021013">
    <property type="entry name" value="ATPase_Vma12"/>
</dbReference>
<feature type="region of interest" description="Disordered" evidence="6">
    <location>
        <begin position="62"/>
        <end position="97"/>
    </location>
</feature>
<dbReference type="AlphaFoldDB" id="A0A9P6KNX1"/>
<reference evidence="9" key="1">
    <citation type="journal article" date="2020" name="Mol. Plant Microbe Interact.">
        <title>Genome Sequence of the Biocontrol Agent Coniothyrium minitans strain Conio (IMI 134523).</title>
        <authorList>
            <person name="Patel D."/>
            <person name="Shittu T.A."/>
            <person name="Baroncelli R."/>
            <person name="Muthumeenakshi S."/>
            <person name="Osborne T.H."/>
            <person name="Janganan T.K."/>
            <person name="Sreenivasaprasad S."/>
        </authorList>
    </citation>
    <scope>NUCLEOTIDE SEQUENCE</scope>
    <source>
        <strain evidence="9">Conio</strain>
    </source>
</reference>
<protein>
    <recommendedName>
        <fullName evidence="11">Vacuolar h+-atpase assembly protein</fullName>
    </recommendedName>
</protein>
<evidence type="ECO:0000313" key="9">
    <source>
        <dbReference type="EMBL" id="KAF9733181.1"/>
    </source>
</evidence>
<gene>
    <name evidence="9" type="ORF">PMIN01_08864</name>
</gene>
<dbReference type="Proteomes" id="UP000756921">
    <property type="component" value="Unassembled WGS sequence"/>
</dbReference>
<proteinExistence type="predicted"/>
<dbReference type="GO" id="GO:0070072">
    <property type="term" value="P:vacuolar proton-transporting V-type ATPase complex assembly"/>
    <property type="evidence" value="ECO:0007669"/>
    <property type="project" value="InterPro"/>
</dbReference>
<comment type="subcellular location">
    <subcellularLocation>
        <location evidence="1">Endoplasmic reticulum membrane</location>
        <topology evidence="1">Multi-pass membrane protein</topology>
    </subcellularLocation>
</comment>
<keyword evidence="2 7" id="KW-0812">Transmembrane</keyword>
<accession>A0A9P6KNX1</accession>
<keyword evidence="8" id="KW-0732">Signal</keyword>
<dbReference type="OrthoDB" id="19981at2759"/>
<evidence type="ECO:0000256" key="7">
    <source>
        <dbReference type="SAM" id="Phobius"/>
    </source>
</evidence>